<proteinExistence type="predicted"/>
<dbReference type="GeneID" id="93648802"/>
<protein>
    <recommendedName>
        <fullName evidence="7">WD repeat-containing protein 89</fullName>
    </recommendedName>
</protein>
<evidence type="ECO:0000256" key="1">
    <source>
        <dbReference type="ARBA" id="ARBA00022574"/>
    </source>
</evidence>
<evidence type="ECO:0000256" key="3">
    <source>
        <dbReference type="PROSITE-ProRule" id="PRU00221"/>
    </source>
</evidence>
<evidence type="ECO:0000256" key="4">
    <source>
        <dbReference type="SAM" id="MobiDB-lite"/>
    </source>
</evidence>
<feature type="region of interest" description="Disordered" evidence="4">
    <location>
        <begin position="328"/>
        <end position="364"/>
    </location>
</feature>
<name>A0A8H7ZKA1_9ASCO</name>
<dbReference type="SUPFAM" id="SSF50978">
    <property type="entry name" value="WD40 repeat-like"/>
    <property type="match status" value="1"/>
</dbReference>
<comment type="caution">
    <text evidence="5">The sequence shown here is derived from an EMBL/GenBank/DDBJ whole genome shotgun (WGS) entry which is preliminary data.</text>
</comment>
<dbReference type="OrthoDB" id="25131at2759"/>
<dbReference type="SMART" id="SM00320">
    <property type="entry name" value="WD40"/>
    <property type="match status" value="3"/>
</dbReference>
<dbReference type="InterPro" id="IPR036322">
    <property type="entry name" value="WD40_repeat_dom_sf"/>
</dbReference>
<dbReference type="InterPro" id="IPR015943">
    <property type="entry name" value="WD40/YVTN_repeat-like_dom_sf"/>
</dbReference>
<evidence type="ECO:0000256" key="2">
    <source>
        <dbReference type="ARBA" id="ARBA00022737"/>
    </source>
</evidence>
<feature type="repeat" description="WD" evidence="3">
    <location>
        <begin position="139"/>
        <end position="181"/>
    </location>
</feature>
<organism evidence="5 6">
    <name type="scientific">Candida metapsilosis</name>
    <dbReference type="NCBI Taxonomy" id="273372"/>
    <lineage>
        <taxon>Eukaryota</taxon>
        <taxon>Fungi</taxon>
        <taxon>Dikarya</taxon>
        <taxon>Ascomycota</taxon>
        <taxon>Saccharomycotina</taxon>
        <taxon>Pichiomycetes</taxon>
        <taxon>Debaryomycetaceae</taxon>
        <taxon>Candida/Lodderomyces clade</taxon>
        <taxon>Candida</taxon>
    </lineage>
</organism>
<keyword evidence="6" id="KW-1185">Reference proteome</keyword>
<dbReference type="AlphaFoldDB" id="A0A8H7ZKA1"/>
<feature type="compositionally biased region" description="Basic residues" evidence="4">
    <location>
        <begin position="346"/>
        <end position="364"/>
    </location>
</feature>
<dbReference type="Pfam" id="PF00400">
    <property type="entry name" value="WD40"/>
    <property type="match status" value="2"/>
</dbReference>
<dbReference type="PANTHER" id="PTHR22889:SF0">
    <property type="entry name" value="WD REPEAT-CONTAINING PROTEIN 89"/>
    <property type="match status" value="1"/>
</dbReference>
<sequence>MAATCKYTWTANKADDWVLKLGFIGEGFAASTSSGGLFGYSLQNVSTPIMRIDSAHESSINDMKVINDSLIATCSTDGIKIWDARTSNCEASLGNGKSNFLSLASLGDSVAGGTELLGADAEVHVWDLRNTSQIVKSFIDSHHDDVTALEFHPTLSNYLMSGSTDGYVNVYDLSKPDEDDALHQVINYGSVHSCHFVSESRISILTHIETLLFHDLNDTNYEELVEPKQDDRGDLRQQWPNNEYVVDINPCGFAAYGANSTKNLFIVPFNPKKEKFKNSKTINLPGAHGEEVVRDVVIKPNTTQCLTCGEDGKVKLWELHESLKHYSIGTASSPPSIPTVKEKSDAKKHHKKTHKSKSQRFKPY</sequence>
<dbReference type="Proteomes" id="UP000669133">
    <property type="component" value="Unassembled WGS sequence"/>
</dbReference>
<dbReference type="PROSITE" id="PS50082">
    <property type="entry name" value="WD_REPEATS_2"/>
    <property type="match status" value="1"/>
</dbReference>
<evidence type="ECO:0000313" key="5">
    <source>
        <dbReference type="EMBL" id="KAG5421083.1"/>
    </source>
</evidence>
<reference evidence="5 6" key="1">
    <citation type="submission" date="2020-12" db="EMBL/GenBank/DDBJ databases">
        <title>Effect of drift, selection, and recombination on the evolution of hybrid genomes in Candida yeast pathogens.</title>
        <authorList>
            <person name="Mixao V."/>
            <person name="Ksiezopolska E."/>
            <person name="Saus E."/>
            <person name="Boekhout T."/>
            <person name="Gacser A."/>
            <person name="Gabaldon T."/>
        </authorList>
    </citation>
    <scope>NUCLEOTIDE SEQUENCE [LARGE SCALE GENOMIC DNA]</scope>
    <source>
        <strain evidence="5 6">BP57</strain>
    </source>
</reference>
<evidence type="ECO:0008006" key="7">
    <source>
        <dbReference type="Google" id="ProtNLM"/>
    </source>
</evidence>
<dbReference type="Gene3D" id="2.130.10.10">
    <property type="entry name" value="YVTN repeat-like/Quinoprotein amine dehydrogenase"/>
    <property type="match status" value="2"/>
</dbReference>
<accession>A0A8H7ZKA1</accession>
<keyword evidence="2" id="KW-0677">Repeat</keyword>
<keyword evidence="1 3" id="KW-0853">WD repeat</keyword>
<gene>
    <name evidence="5" type="ORF">I9W82_000173</name>
</gene>
<dbReference type="EMBL" id="JAEOAQ010000001">
    <property type="protein sequence ID" value="KAG5421083.1"/>
    <property type="molecule type" value="Genomic_DNA"/>
</dbReference>
<dbReference type="InterPro" id="IPR001680">
    <property type="entry name" value="WD40_rpt"/>
</dbReference>
<dbReference type="PROSITE" id="PS50294">
    <property type="entry name" value="WD_REPEATS_REGION"/>
    <property type="match status" value="1"/>
</dbReference>
<evidence type="ECO:0000313" key="6">
    <source>
        <dbReference type="Proteomes" id="UP000669133"/>
    </source>
</evidence>
<dbReference type="PANTHER" id="PTHR22889">
    <property type="entry name" value="WD REPEAT-CONTAINING PROTEIN 89"/>
    <property type="match status" value="1"/>
</dbReference>
<dbReference type="RefSeq" id="XP_067550199.1">
    <property type="nucleotide sequence ID" value="XM_067690507.1"/>
</dbReference>
<dbReference type="InterPro" id="IPR039328">
    <property type="entry name" value="WDR89"/>
</dbReference>